<dbReference type="SMART" id="SM00343">
    <property type="entry name" value="ZnF_C2HC"/>
    <property type="match status" value="1"/>
</dbReference>
<evidence type="ECO:0000313" key="5">
    <source>
        <dbReference type="Proteomes" id="UP000325577"/>
    </source>
</evidence>
<feature type="region of interest" description="Disordered" evidence="2">
    <location>
        <begin position="247"/>
        <end position="300"/>
    </location>
</feature>
<dbReference type="PROSITE" id="PS50158">
    <property type="entry name" value="ZF_CCHC"/>
    <property type="match status" value="1"/>
</dbReference>
<proteinExistence type="predicted"/>
<dbReference type="EMBL" id="CM018049">
    <property type="protein sequence ID" value="KAA8519986.1"/>
    <property type="molecule type" value="Genomic_DNA"/>
</dbReference>
<evidence type="ECO:0000256" key="1">
    <source>
        <dbReference type="PROSITE-ProRule" id="PRU00047"/>
    </source>
</evidence>
<dbReference type="GO" id="GO:0008270">
    <property type="term" value="F:zinc ion binding"/>
    <property type="evidence" value="ECO:0007669"/>
    <property type="project" value="UniProtKB-KW"/>
</dbReference>
<evidence type="ECO:0000256" key="2">
    <source>
        <dbReference type="SAM" id="MobiDB-lite"/>
    </source>
</evidence>
<feature type="compositionally biased region" description="Low complexity" evidence="2">
    <location>
        <begin position="273"/>
        <end position="291"/>
    </location>
</feature>
<dbReference type="Pfam" id="PF00098">
    <property type="entry name" value="zf-CCHC"/>
    <property type="match status" value="1"/>
</dbReference>
<dbReference type="SUPFAM" id="SSF57756">
    <property type="entry name" value="Retrovirus zinc finger-like domains"/>
    <property type="match status" value="1"/>
</dbReference>
<keyword evidence="5" id="KW-1185">Reference proteome</keyword>
<sequence length="320" mass="36293">MKEGESVDAYFAQTLIIANKMKIHGENMQQVSSLLVHEQRMNGHGGDEQALKVTYDDRIGGRGGGRARGAFRGRGRGRGRQAFNKAIVECYKCHQLGHFQYECPKWEKEANYVELEEKEEMLLMSYVELNQSRREDVWFLDSGCSNHMCANKEWFSDRDEEFRQSVKRGNNSKMAVLGKGNIRLQIVGVTQSLSSQERAYYANRNVCKQDVHIACKNFVESSRLLPNNSRRQHSPLALQIWASKFQGDEEGSEHDQSEEESEEAVAAEEEGGEVSLSSSESLGENSSSSEESSPEGRNRRVPFWMEAYSLQQLGVDECEL</sequence>
<gene>
    <name evidence="4" type="ORF">F0562_014242</name>
</gene>
<dbReference type="AlphaFoldDB" id="A0A5J4ZQJ9"/>
<dbReference type="Proteomes" id="UP000325577">
    <property type="component" value="Linkage Group LG6"/>
</dbReference>
<dbReference type="GO" id="GO:0003676">
    <property type="term" value="F:nucleic acid binding"/>
    <property type="evidence" value="ECO:0007669"/>
    <property type="project" value="InterPro"/>
</dbReference>
<name>A0A5J4ZQJ9_9ASTE</name>
<dbReference type="InterPro" id="IPR001878">
    <property type="entry name" value="Znf_CCHC"/>
</dbReference>
<dbReference type="InterPro" id="IPR036875">
    <property type="entry name" value="Znf_CCHC_sf"/>
</dbReference>
<keyword evidence="1" id="KW-0862">Zinc</keyword>
<feature type="domain" description="CCHC-type" evidence="3">
    <location>
        <begin position="90"/>
        <end position="105"/>
    </location>
</feature>
<keyword evidence="1" id="KW-0479">Metal-binding</keyword>
<accession>A0A5J4ZQJ9</accession>
<evidence type="ECO:0000313" key="4">
    <source>
        <dbReference type="EMBL" id="KAA8519986.1"/>
    </source>
</evidence>
<dbReference type="InterPro" id="IPR054722">
    <property type="entry name" value="PolX-like_BBD"/>
</dbReference>
<keyword evidence="1" id="KW-0863">Zinc-finger</keyword>
<organism evidence="4 5">
    <name type="scientific">Nyssa sinensis</name>
    <dbReference type="NCBI Taxonomy" id="561372"/>
    <lineage>
        <taxon>Eukaryota</taxon>
        <taxon>Viridiplantae</taxon>
        <taxon>Streptophyta</taxon>
        <taxon>Embryophyta</taxon>
        <taxon>Tracheophyta</taxon>
        <taxon>Spermatophyta</taxon>
        <taxon>Magnoliopsida</taxon>
        <taxon>eudicotyledons</taxon>
        <taxon>Gunneridae</taxon>
        <taxon>Pentapetalae</taxon>
        <taxon>asterids</taxon>
        <taxon>Cornales</taxon>
        <taxon>Nyssaceae</taxon>
        <taxon>Nyssa</taxon>
    </lineage>
</organism>
<dbReference type="Pfam" id="PF22936">
    <property type="entry name" value="Pol_BBD"/>
    <property type="match status" value="1"/>
</dbReference>
<dbReference type="Gene3D" id="4.10.60.10">
    <property type="entry name" value="Zinc finger, CCHC-type"/>
    <property type="match status" value="1"/>
</dbReference>
<protein>
    <recommendedName>
        <fullName evidence="3">CCHC-type domain-containing protein</fullName>
    </recommendedName>
</protein>
<dbReference type="OrthoDB" id="1712865at2759"/>
<feature type="compositionally biased region" description="Acidic residues" evidence="2">
    <location>
        <begin position="248"/>
        <end position="272"/>
    </location>
</feature>
<reference evidence="4 5" key="1">
    <citation type="submission" date="2019-09" db="EMBL/GenBank/DDBJ databases">
        <title>A chromosome-level genome assembly of the Chinese tupelo Nyssa sinensis.</title>
        <authorList>
            <person name="Yang X."/>
            <person name="Kang M."/>
            <person name="Yang Y."/>
            <person name="Xiong H."/>
            <person name="Wang M."/>
            <person name="Zhang Z."/>
            <person name="Wang Z."/>
            <person name="Wu H."/>
            <person name="Ma T."/>
            <person name="Liu J."/>
            <person name="Xi Z."/>
        </authorList>
    </citation>
    <scope>NUCLEOTIDE SEQUENCE [LARGE SCALE GENOMIC DNA]</scope>
    <source>
        <strain evidence="4">J267</strain>
        <tissue evidence="4">Leaf</tissue>
    </source>
</reference>
<evidence type="ECO:0000259" key="3">
    <source>
        <dbReference type="PROSITE" id="PS50158"/>
    </source>
</evidence>